<name>A0A8J8NK12_HALGN</name>
<dbReference type="InterPro" id="IPR038765">
    <property type="entry name" value="Papain-like_cys_pep_sf"/>
</dbReference>
<dbReference type="AlphaFoldDB" id="A0A8J8NK12"/>
<evidence type="ECO:0000256" key="3">
    <source>
        <dbReference type="ARBA" id="ARBA00022670"/>
    </source>
</evidence>
<dbReference type="EMBL" id="RRYP01013463">
    <property type="protein sequence ID" value="TNV76497.1"/>
    <property type="molecule type" value="Genomic_DNA"/>
</dbReference>
<evidence type="ECO:0000256" key="5">
    <source>
        <dbReference type="ARBA" id="ARBA00022801"/>
    </source>
</evidence>
<protein>
    <recommendedName>
        <fullName evidence="8">Ubiquitin carboxyl-terminal hydrolase</fullName>
        <ecNumber evidence="8">3.4.19.12</ecNumber>
    </recommendedName>
</protein>
<feature type="region of interest" description="Disordered" evidence="9">
    <location>
        <begin position="1"/>
        <end position="25"/>
    </location>
</feature>
<evidence type="ECO:0000256" key="9">
    <source>
        <dbReference type="SAM" id="MobiDB-lite"/>
    </source>
</evidence>
<feature type="region of interest" description="Disordered" evidence="9">
    <location>
        <begin position="181"/>
        <end position="210"/>
    </location>
</feature>
<dbReference type="InterPro" id="IPR001578">
    <property type="entry name" value="Peptidase_C12_UCH"/>
</dbReference>
<feature type="active site" description="Proton donor" evidence="7">
    <location>
        <position position="218"/>
    </location>
</feature>
<dbReference type="Proteomes" id="UP000785679">
    <property type="component" value="Unassembled WGS sequence"/>
</dbReference>
<dbReference type="PRINTS" id="PR00707">
    <property type="entry name" value="UBCTHYDRLASE"/>
</dbReference>
<sequence>MEQTKTTSQDEAQAKYNQPSQGQQQTIQRAPKIWIPLESNPHLYTKYAAKLGFQTDQYRFYDVFSMDAEVWQNFIPQPVLAVILLYQVNRDGDLLYPNNSYFTSEKDRVDQPFFVKQTIGNACGTVSLLHALCNTGLRESSSNFEKDSFLDKYVSTFRNSTPQERADFLYEDVSVEQNHQHIAESSEAKLQKPEPLNTSQQQQQSQENQDPSEMLYCHYVTFIEKNGNLWQLDGRIPTPLNKGPLSVPGDLGLSTSAVIQQYMRGYCGKGEIKNLSIMALAPNIPEELLG</sequence>
<dbReference type="InterPro" id="IPR036959">
    <property type="entry name" value="Peptidase_C12_UCH_sf"/>
</dbReference>
<dbReference type="SUPFAM" id="SSF54001">
    <property type="entry name" value="Cysteine proteinases"/>
    <property type="match status" value="1"/>
</dbReference>
<reference evidence="11" key="1">
    <citation type="submission" date="2019-06" db="EMBL/GenBank/DDBJ databases">
        <authorList>
            <person name="Zheng W."/>
        </authorList>
    </citation>
    <scope>NUCLEOTIDE SEQUENCE</scope>
    <source>
        <strain evidence="11">QDHG01</strain>
    </source>
</reference>
<evidence type="ECO:0000256" key="7">
    <source>
        <dbReference type="PROSITE-ProRule" id="PRU01393"/>
    </source>
</evidence>
<comment type="catalytic activity">
    <reaction evidence="1 7 8">
        <text>Thiol-dependent hydrolysis of ester, thioester, amide, peptide and isopeptide bonds formed by the C-terminal Gly of ubiquitin (a 76-residue protein attached to proteins as an intracellular targeting signal).</text>
        <dbReference type="EC" id="3.4.19.12"/>
    </reaction>
</comment>
<feature type="site" description="Transition state stabilizer" evidence="7">
    <location>
        <position position="117"/>
    </location>
</feature>
<evidence type="ECO:0000256" key="2">
    <source>
        <dbReference type="ARBA" id="ARBA00009326"/>
    </source>
</evidence>
<dbReference type="Gene3D" id="3.40.532.10">
    <property type="entry name" value="Peptidase C12, ubiquitin carboxyl-terminal hydrolase"/>
    <property type="match status" value="1"/>
</dbReference>
<evidence type="ECO:0000256" key="8">
    <source>
        <dbReference type="RuleBase" id="RU361215"/>
    </source>
</evidence>
<dbReference type="PANTHER" id="PTHR10589">
    <property type="entry name" value="UBIQUITIN CARBOXYL-TERMINAL HYDROLASE"/>
    <property type="match status" value="1"/>
</dbReference>
<evidence type="ECO:0000313" key="11">
    <source>
        <dbReference type="EMBL" id="TNV76497.1"/>
    </source>
</evidence>
<dbReference type="OrthoDB" id="427186at2759"/>
<keyword evidence="4 7" id="KW-0833">Ubl conjugation pathway</keyword>
<evidence type="ECO:0000313" key="12">
    <source>
        <dbReference type="Proteomes" id="UP000785679"/>
    </source>
</evidence>
<dbReference type="GO" id="GO:0005737">
    <property type="term" value="C:cytoplasm"/>
    <property type="evidence" value="ECO:0007669"/>
    <property type="project" value="TreeGrafter"/>
</dbReference>
<dbReference type="GO" id="GO:0006511">
    <property type="term" value="P:ubiquitin-dependent protein catabolic process"/>
    <property type="evidence" value="ECO:0007669"/>
    <property type="project" value="UniProtKB-UniRule"/>
</dbReference>
<dbReference type="GO" id="GO:0004843">
    <property type="term" value="F:cysteine-type deubiquitinase activity"/>
    <property type="evidence" value="ECO:0007669"/>
    <property type="project" value="UniProtKB-UniRule"/>
</dbReference>
<evidence type="ECO:0000256" key="1">
    <source>
        <dbReference type="ARBA" id="ARBA00000707"/>
    </source>
</evidence>
<feature type="domain" description="UCH catalytic" evidence="10">
    <location>
        <begin position="33"/>
        <end position="282"/>
    </location>
</feature>
<feature type="site" description="Important for enzyme activity" evidence="7">
    <location>
        <position position="233"/>
    </location>
</feature>
<dbReference type="GO" id="GO:0016579">
    <property type="term" value="P:protein deubiquitination"/>
    <property type="evidence" value="ECO:0007669"/>
    <property type="project" value="TreeGrafter"/>
</dbReference>
<dbReference type="EC" id="3.4.19.12" evidence="8"/>
<feature type="active site" description="Nucleophile" evidence="7">
    <location>
        <position position="123"/>
    </location>
</feature>
<evidence type="ECO:0000256" key="4">
    <source>
        <dbReference type="ARBA" id="ARBA00022786"/>
    </source>
</evidence>
<evidence type="ECO:0000259" key="10">
    <source>
        <dbReference type="PROSITE" id="PS52048"/>
    </source>
</evidence>
<dbReference type="PANTHER" id="PTHR10589:SF17">
    <property type="entry name" value="UBIQUITIN CARBOXYL-TERMINAL HYDROLASE"/>
    <property type="match status" value="1"/>
</dbReference>
<dbReference type="Pfam" id="PF01088">
    <property type="entry name" value="Peptidase_C12"/>
    <property type="match status" value="1"/>
</dbReference>
<organism evidence="11 12">
    <name type="scientific">Halteria grandinella</name>
    <dbReference type="NCBI Taxonomy" id="5974"/>
    <lineage>
        <taxon>Eukaryota</taxon>
        <taxon>Sar</taxon>
        <taxon>Alveolata</taxon>
        <taxon>Ciliophora</taxon>
        <taxon>Intramacronucleata</taxon>
        <taxon>Spirotrichea</taxon>
        <taxon>Stichotrichia</taxon>
        <taxon>Sporadotrichida</taxon>
        <taxon>Halteriidae</taxon>
        <taxon>Halteria</taxon>
    </lineage>
</organism>
<feature type="compositionally biased region" description="Basic and acidic residues" evidence="9">
    <location>
        <begin position="181"/>
        <end position="192"/>
    </location>
</feature>
<keyword evidence="6 7" id="KW-0788">Thiol protease</keyword>
<dbReference type="PROSITE" id="PS52048">
    <property type="entry name" value="UCH_DOMAIN"/>
    <property type="match status" value="1"/>
</dbReference>
<keyword evidence="5 7" id="KW-0378">Hydrolase</keyword>
<keyword evidence="3 7" id="KW-0645">Protease</keyword>
<keyword evidence="12" id="KW-1185">Reference proteome</keyword>
<proteinExistence type="inferred from homology"/>
<comment type="caution">
    <text evidence="11">The sequence shown here is derived from an EMBL/GenBank/DDBJ whole genome shotgun (WGS) entry which is preliminary data.</text>
</comment>
<comment type="similarity">
    <text evidence="2 7 8">Belongs to the peptidase C12 family.</text>
</comment>
<accession>A0A8J8NK12</accession>
<evidence type="ECO:0000256" key="6">
    <source>
        <dbReference type="ARBA" id="ARBA00022807"/>
    </source>
</evidence>
<gene>
    <name evidence="11" type="ORF">FGO68_gene15102</name>
</gene>